<name>A0AAD4MKD4_9BILA</name>
<evidence type="ECO:0000313" key="2">
    <source>
        <dbReference type="EMBL" id="KAI1697202.1"/>
    </source>
</evidence>
<dbReference type="Proteomes" id="UP001201812">
    <property type="component" value="Unassembled WGS sequence"/>
</dbReference>
<feature type="chain" id="PRO_5042116516" description="Bulb-type lectin domain-containing protein" evidence="1">
    <location>
        <begin position="22"/>
        <end position="154"/>
    </location>
</feature>
<feature type="signal peptide" evidence="1">
    <location>
        <begin position="1"/>
        <end position="21"/>
    </location>
</feature>
<organism evidence="2 3">
    <name type="scientific">Ditylenchus destructor</name>
    <dbReference type="NCBI Taxonomy" id="166010"/>
    <lineage>
        <taxon>Eukaryota</taxon>
        <taxon>Metazoa</taxon>
        <taxon>Ecdysozoa</taxon>
        <taxon>Nematoda</taxon>
        <taxon>Chromadorea</taxon>
        <taxon>Rhabditida</taxon>
        <taxon>Tylenchina</taxon>
        <taxon>Tylenchomorpha</taxon>
        <taxon>Sphaerularioidea</taxon>
        <taxon>Anguinidae</taxon>
        <taxon>Anguininae</taxon>
        <taxon>Ditylenchus</taxon>
    </lineage>
</organism>
<reference evidence="2" key="1">
    <citation type="submission" date="2022-01" db="EMBL/GenBank/DDBJ databases">
        <title>Genome Sequence Resource for Two Populations of Ditylenchus destructor, the Migratory Endoparasitic Phytonematode.</title>
        <authorList>
            <person name="Zhang H."/>
            <person name="Lin R."/>
            <person name="Xie B."/>
        </authorList>
    </citation>
    <scope>NUCLEOTIDE SEQUENCE</scope>
    <source>
        <strain evidence="2">BazhouSP</strain>
    </source>
</reference>
<evidence type="ECO:0000256" key="1">
    <source>
        <dbReference type="SAM" id="SignalP"/>
    </source>
</evidence>
<comment type="caution">
    <text evidence="2">The sequence shown here is derived from an EMBL/GenBank/DDBJ whole genome shotgun (WGS) entry which is preliminary data.</text>
</comment>
<evidence type="ECO:0000313" key="3">
    <source>
        <dbReference type="Proteomes" id="UP001201812"/>
    </source>
</evidence>
<dbReference type="EMBL" id="JAKKPZ010000281">
    <property type="protein sequence ID" value="KAI1697202.1"/>
    <property type="molecule type" value="Genomic_DNA"/>
</dbReference>
<keyword evidence="1" id="KW-0732">Signal</keyword>
<accession>A0AAD4MKD4</accession>
<dbReference type="AlphaFoldDB" id="A0AAD4MKD4"/>
<protein>
    <recommendedName>
        <fullName evidence="4">Bulb-type lectin domain-containing protein</fullName>
    </recommendedName>
</protein>
<evidence type="ECO:0008006" key="4">
    <source>
        <dbReference type="Google" id="ProtNLM"/>
    </source>
</evidence>
<gene>
    <name evidence="2" type="ORF">DdX_18634</name>
</gene>
<keyword evidence="3" id="KW-1185">Reference proteome</keyword>
<proteinExistence type="predicted"/>
<sequence>MFALFIFLLYISLFVPDTIDGSTVITTVNSATLLALDIRNQPQLNVHWASPIEVTNGTVMRNEALMISYNYTETIIWYTKLRPFNTLPSRRYEIPISPKPIIFRTGERHRVQRTNFRWDRSTRRVHFSKSQRLHSGFNSCHLVQQTVPTIIHIT</sequence>